<dbReference type="EMBL" id="JANPWB010000003">
    <property type="protein sequence ID" value="KAJ1202743.1"/>
    <property type="molecule type" value="Genomic_DNA"/>
</dbReference>
<gene>
    <name evidence="2" type="ORF">NDU88_006540</name>
</gene>
<accession>A0AAV7VM68</accession>
<dbReference type="AlphaFoldDB" id="A0AAV7VM68"/>
<evidence type="ECO:0000313" key="2">
    <source>
        <dbReference type="EMBL" id="KAJ1202743.1"/>
    </source>
</evidence>
<feature type="compositionally biased region" description="Basic and acidic residues" evidence="1">
    <location>
        <begin position="37"/>
        <end position="50"/>
    </location>
</feature>
<evidence type="ECO:0000256" key="1">
    <source>
        <dbReference type="SAM" id="MobiDB-lite"/>
    </source>
</evidence>
<reference evidence="2" key="1">
    <citation type="journal article" date="2022" name="bioRxiv">
        <title>Sequencing and chromosome-scale assembly of the giantPleurodeles waltlgenome.</title>
        <authorList>
            <person name="Brown T."/>
            <person name="Elewa A."/>
            <person name="Iarovenko S."/>
            <person name="Subramanian E."/>
            <person name="Araus A.J."/>
            <person name="Petzold A."/>
            <person name="Susuki M."/>
            <person name="Suzuki K.-i.T."/>
            <person name="Hayashi T."/>
            <person name="Toyoda A."/>
            <person name="Oliveira C."/>
            <person name="Osipova E."/>
            <person name="Leigh N.D."/>
            <person name="Simon A."/>
            <person name="Yun M.H."/>
        </authorList>
    </citation>
    <scope>NUCLEOTIDE SEQUENCE</scope>
    <source>
        <strain evidence="2">20211129_DDA</strain>
        <tissue evidence="2">Liver</tissue>
    </source>
</reference>
<sequence>MDPLDDASNPSINDCVRESGLDDDAPIPGGVFPCVLSRDDTGDDSSRAVEENFDEGTGGSGNKENTNDAIKEMVSCDNKRLRKPPKW</sequence>
<protein>
    <submittedName>
        <fullName evidence="2">Uncharacterized protein</fullName>
    </submittedName>
</protein>
<organism evidence="2 3">
    <name type="scientific">Pleurodeles waltl</name>
    <name type="common">Iberian ribbed newt</name>
    <dbReference type="NCBI Taxonomy" id="8319"/>
    <lineage>
        <taxon>Eukaryota</taxon>
        <taxon>Metazoa</taxon>
        <taxon>Chordata</taxon>
        <taxon>Craniata</taxon>
        <taxon>Vertebrata</taxon>
        <taxon>Euteleostomi</taxon>
        <taxon>Amphibia</taxon>
        <taxon>Batrachia</taxon>
        <taxon>Caudata</taxon>
        <taxon>Salamandroidea</taxon>
        <taxon>Salamandridae</taxon>
        <taxon>Pleurodelinae</taxon>
        <taxon>Pleurodeles</taxon>
    </lineage>
</organism>
<name>A0AAV7VM68_PLEWA</name>
<evidence type="ECO:0000313" key="3">
    <source>
        <dbReference type="Proteomes" id="UP001066276"/>
    </source>
</evidence>
<keyword evidence="3" id="KW-1185">Reference proteome</keyword>
<feature type="region of interest" description="Disordered" evidence="1">
    <location>
        <begin position="1"/>
        <end position="87"/>
    </location>
</feature>
<dbReference type="Proteomes" id="UP001066276">
    <property type="component" value="Chromosome 2_1"/>
</dbReference>
<comment type="caution">
    <text evidence="2">The sequence shown here is derived from an EMBL/GenBank/DDBJ whole genome shotgun (WGS) entry which is preliminary data.</text>
</comment>
<proteinExistence type="predicted"/>